<accession>A0AAV2NGW9</accession>
<dbReference type="InterPro" id="IPR004117">
    <property type="entry name" value="7tm6_olfct_rcpt"/>
</dbReference>
<comment type="similarity">
    <text evidence="10">Belongs to the insect chemoreceptor superfamily. Heteromeric odorant receptor channel (TC 1.A.69) family.</text>
</comment>
<evidence type="ECO:0000256" key="1">
    <source>
        <dbReference type="ARBA" id="ARBA00004651"/>
    </source>
</evidence>
<keyword evidence="3 10" id="KW-0716">Sensory transduction</keyword>
<evidence type="ECO:0000313" key="11">
    <source>
        <dbReference type="EMBL" id="CAL1679058.1"/>
    </source>
</evidence>
<evidence type="ECO:0000256" key="10">
    <source>
        <dbReference type="RuleBase" id="RU351113"/>
    </source>
</evidence>
<feature type="transmembrane region" description="Helical" evidence="10">
    <location>
        <begin position="29"/>
        <end position="51"/>
    </location>
</feature>
<evidence type="ECO:0000313" key="12">
    <source>
        <dbReference type="Proteomes" id="UP001497644"/>
    </source>
</evidence>
<dbReference type="PANTHER" id="PTHR21137:SF35">
    <property type="entry name" value="ODORANT RECEPTOR 19A-RELATED"/>
    <property type="match status" value="1"/>
</dbReference>
<evidence type="ECO:0000256" key="5">
    <source>
        <dbReference type="ARBA" id="ARBA00022725"/>
    </source>
</evidence>
<name>A0AAV2NGW9_9HYME</name>
<keyword evidence="2" id="KW-1003">Cell membrane</keyword>
<proteinExistence type="inferred from homology"/>
<organism evidence="11 12">
    <name type="scientific">Lasius platythorax</name>
    <dbReference type="NCBI Taxonomy" id="488582"/>
    <lineage>
        <taxon>Eukaryota</taxon>
        <taxon>Metazoa</taxon>
        <taxon>Ecdysozoa</taxon>
        <taxon>Arthropoda</taxon>
        <taxon>Hexapoda</taxon>
        <taxon>Insecta</taxon>
        <taxon>Pterygota</taxon>
        <taxon>Neoptera</taxon>
        <taxon>Endopterygota</taxon>
        <taxon>Hymenoptera</taxon>
        <taxon>Apocrita</taxon>
        <taxon>Aculeata</taxon>
        <taxon>Formicoidea</taxon>
        <taxon>Formicidae</taxon>
        <taxon>Formicinae</taxon>
        <taxon>Lasius</taxon>
        <taxon>Lasius</taxon>
    </lineage>
</organism>
<keyword evidence="12" id="KW-1185">Reference proteome</keyword>
<comment type="subcellular location">
    <subcellularLocation>
        <location evidence="1 10">Cell membrane</location>
        <topology evidence="1 10">Multi-pass membrane protein</topology>
    </subcellularLocation>
</comment>
<evidence type="ECO:0000256" key="6">
    <source>
        <dbReference type="ARBA" id="ARBA00022989"/>
    </source>
</evidence>
<feature type="transmembrane region" description="Helical" evidence="10">
    <location>
        <begin position="255"/>
        <end position="278"/>
    </location>
</feature>
<feature type="transmembrane region" description="Helical" evidence="10">
    <location>
        <begin position="176"/>
        <end position="201"/>
    </location>
</feature>
<keyword evidence="4 10" id="KW-0812">Transmembrane</keyword>
<dbReference type="EMBL" id="OZ034838">
    <property type="protein sequence ID" value="CAL1679058.1"/>
    <property type="molecule type" value="Genomic_DNA"/>
</dbReference>
<evidence type="ECO:0000256" key="9">
    <source>
        <dbReference type="ARBA" id="ARBA00023224"/>
    </source>
</evidence>
<keyword evidence="8 10" id="KW-0675">Receptor</keyword>
<gene>
    <name evidence="11" type="ORF">LPLAT_LOCUS4805</name>
</gene>
<feature type="transmembrane region" description="Helical" evidence="10">
    <location>
        <begin position="124"/>
        <end position="147"/>
    </location>
</feature>
<evidence type="ECO:0000256" key="7">
    <source>
        <dbReference type="ARBA" id="ARBA00023136"/>
    </source>
</evidence>
<comment type="caution">
    <text evidence="10">Lacks conserved residue(s) required for the propagation of feature annotation.</text>
</comment>
<keyword evidence="9 10" id="KW-0807">Transducer</keyword>
<dbReference type="GO" id="GO:0004984">
    <property type="term" value="F:olfactory receptor activity"/>
    <property type="evidence" value="ECO:0007669"/>
    <property type="project" value="InterPro"/>
</dbReference>
<dbReference type="GO" id="GO:0007165">
    <property type="term" value="P:signal transduction"/>
    <property type="evidence" value="ECO:0007669"/>
    <property type="project" value="UniProtKB-KW"/>
</dbReference>
<reference evidence="11" key="1">
    <citation type="submission" date="2024-04" db="EMBL/GenBank/DDBJ databases">
        <authorList>
            <consortium name="Molecular Ecology Group"/>
        </authorList>
    </citation>
    <scope>NUCLEOTIDE SEQUENCE</scope>
</reference>
<dbReference type="Pfam" id="PF02949">
    <property type="entry name" value="7tm_6"/>
    <property type="match status" value="1"/>
</dbReference>
<sequence length="381" mass="43536">MQLLSLNFLLYTLSGVWRPIKWTSKCSKCLYSVFTFSTIYLLNFSVLIQLMDIVLVVDNIDEFATISLMFLTALATFCKAATAVIRRSEIINLVKILQEKPCKPSSEEEINIQMKYDNLIRTCSISYTLLAAFSATGATIGEILATLQGELPYPGWVPYDIYSSLVLFWFTSLQEMLALAFGTIVNIATETLVLGFCLQICSQLEILKHRLRTATESNEKEKSPSNNVSYKKSRFSEHIRYHLCIIRFAEMVNEVFNQVVFVQFFASILILCSSVYYLSSHITVEDFVKLVIYTFCMFVQIYVYCWAGNEVILKSTGLSEAVYEINWTLVTVSEQKDLLMIMKRSTRPIKFTSSFLVTLSLESYVNILRTSYSAFNVLQQS</sequence>
<dbReference type="PANTHER" id="PTHR21137">
    <property type="entry name" value="ODORANT RECEPTOR"/>
    <property type="match status" value="1"/>
</dbReference>
<protein>
    <recommendedName>
        <fullName evidence="10">Odorant receptor</fullName>
    </recommendedName>
</protein>
<evidence type="ECO:0000256" key="2">
    <source>
        <dbReference type="ARBA" id="ARBA00022475"/>
    </source>
</evidence>
<keyword evidence="5 10" id="KW-0552">Olfaction</keyword>
<dbReference type="GO" id="GO:0005549">
    <property type="term" value="F:odorant binding"/>
    <property type="evidence" value="ECO:0007669"/>
    <property type="project" value="InterPro"/>
</dbReference>
<keyword evidence="6 10" id="KW-1133">Transmembrane helix</keyword>
<evidence type="ECO:0000256" key="3">
    <source>
        <dbReference type="ARBA" id="ARBA00022606"/>
    </source>
</evidence>
<keyword evidence="7 10" id="KW-0472">Membrane</keyword>
<evidence type="ECO:0000256" key="8">
    <source>
        <dbReference type="ARBA" id="ARBA00023170"/>
    </source>
</evidence>
<dbReference type="Proteomes" id="UP001497644">
    <property type="component" value="Chromosome 15"/>
</dbReference>
<dbReference type="AlphaFoldDB" id="A0AAV2NGW9"/>
<dbReference type="GO" id="GO:0005886">
    <property type="term" value="C:plasma membrane"/>
    <property type="evidence" value="ECO:0007669"/>
    <property type="project" value="UniProtKB-SubCell"/>
</dbReference>
<feature type="transmembrane region" description="Helical" evidence="10">
    <location>
        <begin position="290"/>
        <end position="307"/>
    </location>
</feature>
<feature type="transmembrane region" description="Helical" evidence="10">
    <location>
        <begin position="63"/>
        <end position="85"/>
    </location>
</feature>
<evidence type="ECO:0000256" key="4">
    <source>
        <dbReference type="ARBA" id="ARBA00022692"/>
    </source>
</evidence>